<proteinExistence type="predicted"/>
<evidence type="ECO:0000313" key="2">
    <source>
        <dbReference type="EMBL" id="KAA1101703.1"/>
    </source>
</evidence>
<organism evidence="2 3">
    <name type="scientific">Puccinia graminis f. sp. tritici</name>
    <dbReference type="NCBI Taxonomy" id="56615"/>
    <lineage>
        <taxon>Eukaryota</taxon>
        <taxon>Fungi</taxon>
        <taxon>Dikarya</taxon>
        <taxon>Basidiomycota</taxon>
        <taxon>Pucciniomycotina</taxon>
        <taxon>Pucciniomycetes</taxon>
        <taxon>Pucciniales</taxon>
        <taxon>Pucciniaceae</taxon>
        <taxon>Puccinia</taxon>
    </lineage>
</organism>
<feature type="region of interest" description="Disordered" evidence="1">
    <location>
        <begin position="22"/>
        <end position="68"/>
    </location>
</feature>
<gene>
    <name evidence="2" type="ORF">PGT21_028089</name>
</gene>
<accession>A0A5B0PL55</accession>
<reference evidence="2 3" key="1">
    <citation type="submission" date="2019-05" db="EMBL/GenBank/DDBJ databases">
        <title>Emergence of the Ug99 lineage of the wheat stem rust pathogen through somatic hybridization.</title>
        <authorList>
            <person name="Li F."/>
            <person name="Upadhyaya N.M."/>
            <person name="Sperschneider J."/>
            <person name="Matny O."/>
            <person name="Nguyen-Phuc H."/>
            <person name="Mago R."/>
            <person name="Raley C."/>
            <person name="Miller M.E."/>
            <person name="Silverstein K.A.T."/>
            <person name="Henningsen E."/>
            <person name="Hirsch C.D."/>
            <person name="Visser B."/>
            <person name="Pretorius Z.A."/>
            <person name="Steffenson B.J."/>
            <person name="Schwessinger B."/>
            <person name="Dodds P.N."/>
            <person name="Figueroa M."/>
        </authorList>
    </citation>
    <scope>NUCLEOTIDE SEQUENCE [LARGE SCALE GENOMIC DNA]</scope>
    <source>
        <strain evidence="2">21-0</strain>
    </source>
</reference>
<comment type="caution">
    <text evidence="2">The sequence shown here is derived from an EMBL/GenBank/DDBJ whole genome shotgun (WGS) entry which is preliminary data.</text>
</comment>
<dbReference type="EMBL" id="VSWC01000053">
    <property type="protein sequence ID" value="KAA1101703.1"/>
    <property type="molecule type" value="Genomic_DNA"/>
</dbReference>
<protein>
    <submittedName>
        <fullName evidence="2">Uncharacterized protein</fullName>
    </submittedName>
</protein>
<keyword evidence="3" id="KW-1185">Reference proteome</keyword>
<feature type="compositionally biased region" description="Low complexity" evidence="1">
    <location>
        <begin position="36"/>
        <end position="47"/>
    </location>
</feature>
<dbReference type="AlphaFoldDB" id="A0A5B0PL55"/>
<name>A0A5B0PL55_PUCGR</name>
<dbReference type="Proteomes" id="UP000324748">
    <property type="component" value="Unassembled WGS sequence"/>
</dbReference>
<evidence type="ECO:0000313" key="3">
    <source>
        <dbReference type="Proteomes" id="UP000324748"/>
    </source>
</evidence>
<sequence length="68" mass="7076">MSACRSVKSDLSNFELQTRLDSASFGGANDRTKQKGNNQGSSLLGNGPIAPVYGAAGDEDLTSNTKPE</sequence>
<evidence type="ECO:0000256" key="1">
    <source>
        <dbReference type="SAM" id="MobiDB-lite"/>
    </source>
</evidence>